<evidence type="ECO:0000313" key="2">
    <source>
        <dbReference type="EMBL" id="KAJ1103941.1"/>
    </source>
</evidence>
<protein>
    <submittedName>
        <fullName evidence="2">Uncharacterized protein</fullName>
    </submittedName>
</protein>
<dbReference type="Proteomes" id="UP001066276">
    <property type="component" value="Chromosome 9"/>
</dbReference>
<dbReference type="AlphaFoldDB" id="A0AAV7MJI3"/>
<name>A0AAV7MJI3_PLEWA</name>
<proteinExistence type="predicted"/>
<comment type="caution">
    <text evidence="2">The sequence shown here is derived from an EMBL/GenBank/DDBJ whole genome shotgun (WGS) entry which is preliminary data.</text>
</comment>
<sequence length="86" mass="9231">MQLAGAIVEKRQGPGRKEPSLVASCPPQRRRSSAHEAVGERPGLRPRAIGCAAGTRGDRESASGARSDMSTWAGPRRRRGVPDKDR</sequence>
<gene>
    <name evidence="2" type="ORF">NDU88_001358</name>
</gene>
<feature type="compositionally biased region" description="Basic and acidic residues" evidence="1">
    <location>
        <begin position="33"/>
        <end position="43"/>
    </location>
</feature>
<feature type="compositionally biased region" description="Basic and acidic residues" evidence="1">
    <location>
        <begin position="8"/>
        <end position="19"/>
    </location>
</feature>
<reference evidence="2" key="1">
    <citation type="journal article" date="2022" name="bioRxiv">
        <title>Sequencing and chromosome-scale assembly of the giantPleurodeles waltlgenome.</title>
        <authorList>
            <person name="Brown T."/>
            <person name="Elewa A."/>
            <person name="Iarovenko S."/>
            <person name="Subramanian E."/>
            <person name="Araus A.J."/>
            <person name="Petzold A."/>
            <person name="Susuki M."/>
            <person name="Suzuki K.-i.T."/>
            <person name="Hayashi T."/>
            <person name="Toyoda A."/>
            <person name="Oliveira C."/>
            <person name="Osipova E."/>
            <person name="Leigh N.D."/>
            <person name="Simon A."/>
            <person name="Yun M.H."/>
        </authorList>
    </citation>
    <scope>NUCLEOTIDE SEQUENCE</scope>
    <source>
        <strain evidence="2">20211129_DDA</strain>
        <tissue evidence="2">Liver</tissue>
    </source>
</reference>
<keyword evidence="3" id="KW-1185">Reference proteome</keyword>
<dbReference type="EMBL" id="JANPWB010000013">
    <property type="protein sequence ID" value="KAJ1103941.1"/>
    <property type="molecule type" value="Genomic_DNA"/>
</dbReference>
<evidence type="ECO:0000313" key="3">
    <source>
        <dbReference type="Proteomes" id="UP001066276"/>
    </source>
</evidence>
<feature type="region of interest" description="Disordered" evidence="1">
    <location>
        <begin position="1"/>
        <end position="86"/>
    </location>
</feature>
<accession>A0AAV7MJI3</accession>
<organism evidence="2 3">
    <name type="scientific">Pleurodeles waltl</name>
    <name type="common">Iberian ribbed newt</name>
    <dbReference type="NCBI Taxonomy" id="8319"/>
    <lineage>
        <taxon>Eukaryota</taxon>
        <taxon>Metazoa</taxon>
        <taxon>Chordata</taxon>
        <taxon>Craniata</taxon>
        <taxon>Vertebrata</taxon>
        <taxon>Euteleostomi</taxon>
        <taxon>Amphibia</taxon>
        <taxon>Batrachia</taxon>
        <taxon>Caudata</taxon>
        <taxon>Salamandroidea</taxon>
        <taxon>Salamandridae</taxon>
        <taxon>Pleurodelinae</taxon>
        <taxon>Pleurodeles</taxon>
    </lineage>
</organism>
<evidence type="ECO:0000256" key="1">
    <source>
        <dbReference type="SAM" id="MobiDB-lite"/>
    </source>
</evidence>